<evidence type="ECO:0000313" key="1">
    <source>
        <dbReference type="EMBL" id="PON72392.1"/>
    </source>
</evidence>
<sequence length="187" mass="20510">MSHSIMSSLPAQTNGSYCTWVRESGTGLVAGPQPISIDECVLGQIKWPNLVPNHQLFTDVWSNGLQVRRAAVKEVIHHGVSFAEPLGPCPSSSPVELLVLVLTTEHLTPPGFQNPLGGYRYFNIKLSTFMSANKFEKPILLIHGEQYNDPRTLPMQVKSTFLCGKFSGGKLSVSYAKMTKAHSVVSR</sequence>
<comment type="caution">
    <text evidence="1">The sequence shown here is derived from an EMBL/GenBank/DDBJ whole genome shotgun (WGS) entry which is preliminary data.</text>
</comment>
<protein>
    <submittedName>
        <fullName evidence="1">Uncharacterized protein</fullName>
    </submittedName>
</protein>
<dbReference type="Proteomes" id="UP000237000">
    <property type="component" value="Unassembled WGS sequence"/>
</dbReference>
<gene>
    <name evidence="1" type="ORF">TorRG33x02_251900</name>
</gene>
<organism evidence="1 2">
    <name type="scientific">Trema orientale</name>
    <name type="common">Charcoal tree</name>
    <name type="synonym">Celtis orientalis</name>
    <dbReference type="NCBI Taxonomy" id="63057"/>
    <lineage>
        <taxon>Eukaryota</taxon>
        <taxon>Viridiplantae</taxon>
        <taxon>Streptophyta</taxon>
        <taxon>Embryophyta</taxon>
        <taxon>Tracheophyta</taxon>
        <taxon>Spermatophyta</taxon>
        <taxon>Magnoliopsida</taxon>
        <taxon>eudicotyledons</taxon>
        <taxon>Gunneridae</taxon>
        <taxon>Pentapetalae</taxon>
        <taxon>rosids</taxon>
        <taxon>fabids</taxon>
        <taxon>Rosales</taxon>
        <taxon>Cannabaceae</taxon>
        <taxon>Trema</taxon>
    </lineage>
</organism>
<dbReference type="STRING" id="63057.A0A2P5DGE9"/>
<keyword evidence="2" id="KW-1185">Reference proteome</keyword>
<dbReference type="EMBL" id="JXTC01000272">
    <property type="protein sequence ID" value="PON72392.1"/>
    <property type="molecule type" value="Genomic_DNA"/>
</dbReference>
<proteinExistence type="predicted"/>
<dbReference type="AlphaFoldDB" id="A0A2P5DGE9"/>
<evidence type="ECO:0000313" key="2">
    <source>
        <dbReference type="Proteomes" id="UP000237000"/>
    </source>
</evidence>
<reference evidence="2" key="1">
    <citation type="submission" date="2016-06" db="EMBL/GenBank/DDBJ databases">
        <title>Parallel loss of symbiosis genes in relatives of nitrogen-fixing non-legume Parasponia.</title>
        <authorList>
            <person name="Van Velzen R."/>
            <person name="Holmer R."/>
            <person name="Bu F."/>
            <person name="Rutten L."/>
            <person name="Van Zeijl A."/>
            <person name="Liu W."/>
            <person name="Santuari L."/>
            <person name="Cao Q."/>
            <person name="Sharma T."/>
            <person name="Shen D."/>
            <person name="Roswanjaya Y."/>
            <person name="Wardhani T."/>
            <person name="Kalhor M.S."/>
            <person name="Jansen J."/>
            <person name="Van den Hoogen J."/>
            <person name="Gungor B."/>
            <person name="Hartog M."/>
            <person name="Hontelez J."/>
            <person name="Verver J."/>
            <person name="Yang W.-C."/>
            <person name="Schijlen E."/>
            <person name="Repin R."/>
            <person name="Schilthuizen M."/>
            <person name="Schranz E."/>
            <person name="Heidstra R."/>
            <person name="Miyata K."/>
            <person name="Fedorova E."/>
            <person name="Kohlen W."/>
            <person name="Bisseling T."/>
            <person name="Smit S."/>
            <person name="Geurts R."/>
        </authorList>
    </citation>
    <scope>NUCLEOTIDE SEQUENCE [LARGE SCALE GENOMIC DNA]</scope>
    <source>
        <strain evidence="2">cv. RG33-2</strain>
    </source>
</reference>
<dbReference type="InParanoid" id="A0A2P5DGE9"/>
<accession>A0A2P5DGE9</accession>
<name>A0A2P5DGE9_TREOI</name>
<dbReference type="OrthoDB" id="43744at2759"/>